<name>A0A2H5FMI3_9GAMM</name>
<reference evidence="1 2" key="1">
    <citation type="submission" date="2017-12" db="EMBL/GenBank/DDBJ databases">
        <title>Legionella sainthelensi LA01-117, whole genome sequence of a clinical isolate from New Zealand.</title>
        <authorList>
            <person name="Cree S.L."/>
            <person name="Slow S."/>
            <person name="Kennedy M.A."/>
            <person name="Murdoch D.R."/>
            <person name="Biggs P.J."/>
            <person name="Anderson T."/>
        </authorList>
    </citation>
    <scope>NUCLEOTIDE SEQUENCE [LARGE SCALE GENOMIC DNA]</scope>
    <source>
        <strain evidence="1 2">LA01-117</strain>
    </source>
</reference>
<gene>
    <name evidence="1" type="ORF">CAB17_12440</name>
</gene>
<protein>
    <submittedName>
        <fullName evidence="1">Uncharacterized protein</fullName>
    </submittedName>
</protein>
<sequence>MFLIFQAMIIMSAKPIKHDACSKIYVQFMNERFNVKVWPIINTFYDIISAHDLRDLFKLS</sequence>
<dbReference type="Proteomes" id="UP000234343">
    <property type="component" value="Chromosome"/>
</dbReference>
<proteinExistence type="predicted"/>
<keyword evidence="2" id="KW-1185">Reference proteome</keyword>
<dbReference type="AlphaFoldDB" id="A0A2H5FMI3"/>
<dbReference type="EMBL" id="CP025491">
    <property type="protein sequence ID" value="AUH72765.1"/>
    <property type="molecule type" value="Genomic_DNA"/>
</dbReference>
<dbReference type="KEGG" id="lsh:CAB17_12440"/>
<accession>A0A2H5FMI3</accession>
<organism evidence="1 2">
    <name type="scientific">Legionella sainthelensi</name>
    <dbReference type="NCBI Taxonomy" id="28087"/>
    <lineage>
        <taxon>Bacteria</taxon>
        <taxon>Pseudomonadati</taxon>
        <taxon>Pseudomonadota</taxon>
        <taxon>Gammaproteobacteria</taxon>
        <taxon>Legionellales</taxon>
        <taxon>Legionellaceae</taxon>
        <taxon>Legionella</taxon>
    </lineage>
</organism>
<evidence type="ECO:0000313" key="1">
    <source>
        <dbReference type="EMBL" id="AUH72765.1"/>
    </source>
</evidence>
<evidence type="ECO:0000313" key="2">
    <source>
        <dbReference type="Proteomes" id="UP000234343"/>
    </source>
</evidence>